<proteinExistence type="inferred from homology"/>
<dbReference type="GeneID" id="66797350"/>
<feature type="binding site" evidence="4">
    <location>
        <position position="98"/>
    </location>
    <ligand>
        <name>Fe cation</name>
        <dbReference type="ChEBI" id="CHEBI:24875"/>
    </ligand>
</feature>
<dbReference type="Proteomes" id="UP000297225">
    <property type="component" value="Unassembled WGS sequence"/>
</dbReference>
<evidence type="ECO:0000313" key="6">
    <source>
        <dbReference type="Proteomes" id="UP000297225"/>
    </source>
</evidence>
<evidence type="ECO:0000256" key="1">
    <source>
        <dbReference type="ARBA" id="ARBA00010759"/>
    </source>
</evidence>
<sequence length="183" mass="20866">MILPIYVYGTDVLREKTKDINADYPGLKKLIADMFETMYASNGVGLAAPQIGKAIRLFVIDADPLKDDYPDSAGFKKVFINPVITEHSSELCTMQEGCLSVPGLSENVERPKQITIKYVDEDFQEHVESYSGFNARVVQHEYDHLEQTLFTDRVKPMRKAMIKNKLQKMSRGQVRADYRVITK</sequence>
<dbReference type="Gene3D" id="3.90.45.10">
    <property type="entry name" value="Peptide deformylase"/>
    <property type="match status" value="1"/>
</dbReference>
<feature type="binding site" evidence="4">
    <location>
        <position position="140"/>
    </location>
    <ligand>
        <name>Fe cation</name>
        <dbReference type="ChEBI" id="CHEBI:24875"/>
    </ligand>
</feature>
<keyword evidence="4" id="KW-0408">Iron</keyword>
<comment type="similarity">
    <text evidence="1 4">Belongs to the polypeptide deformylase family.</text>
</comment>
<dbReference type="GO" id="GO:0042586">
    <property type="term" value="F:peptide deformylase activity"/>
    <property type="evidence" value="ECO:0007669"/>
    <property type="project" value="UniProtKB-UniRule"/>
</dbReference>
<dbReference type="GO" id="GO:0046872">
    <property type="term" value="F:metal ion binding"/>
    <property type="evidence" value="ECO:0007669"/>
    <property type="project" value="UniProtKB-KW"/>
</dbReference>
<dbReference type="STRING" id="1122973.GCA_000379925_01330"/>
<dbReference type="AlphaFoldDB" id="A0A4Y8WS44"/>
<keyword evidence="3 4" id="KW-0378">Hydrolase</keyword>
<feature type="binding site" evidence="4">
    <location>
        <position position="144"/>
    </location>
    <ligand>
        <name>Fe cation</name>
        <dbReference type="ChEBI" id="CHEBI:24875"/>
    </ligand>
</feature>
<comment type="cofactor">
    <cofactor evidence="4">
        <name>Fe(2+)</name>
        <dbReference type="ChEBI" id="CHEBI:29033"/>
    </cofactor>
    <text evidence="4">Binds 1 Fe(2+) ion.</text>
</comment>
<dbReference type="EMBL" id="SPNC01000006">
    <property type="protein sequence ID" value="TFH97179.1"/>
    <property type="molecule type" value="Genomic_DNA"/>
</dbReference>
<dbReference type="InterPro" id="IPR036821">
    <property type="entry name" value="Peptide_deformylase_sf"/>
</dbReference>
<dbReference type="GO" id="GO:0006412">
    <property type="term" value="P:translation"/>
    <property type="evidence" value="ECO:0007669"/>
    <property type="project" value="UniProtKB-UniRule"/>
</dbReference>
<dbReference type="PIRSF" id="PIRSF004749">
    <property type="entry name" value="Pep_def"/>
    <property type="match status" value="1"/>
</dbReference>
<dbReference type="CDD" id="cd00487">
    <property type="entry name" value="Pep_deformylase"/>
    <property type="match status" value="1"/>
</dbReference>
<dbReference type="SUPFAM" id="SSF56420">
    <property type="entry name" value="Peptide deformylase"/>
    <property type="match status" value="1"/>
</dbReference>
<protein>
    <recommendedName>
        <fullName evidence="4">Peptide deformylase</fullName>
        <shortName evidence="4">PDF</shortName>
        <ecNumber evidence="4">3.5.1.88</ecNumber>
    </recommendedName>
    <alternativeName>
        <fullName evidence="4">Polypeptide deformylase</fullName>
    </alternativeName>
</protein>
<evidence type="ECO:0000256" key="4">
    <source>
        <dbReference type="HAMAP-Rule" id="MF_00163"/>
    </source>
</evidence>
<evidence type="ECO:0000256" key="3">
    <source>
        <dbReference type="ARBA" id="ARBA00022801"/>
    </source>
</evidence>
<accession>A0A4Y8WS44</accession>
<comment type="catalytic activity">
    <reaction evidence="4">
        <text>N-terminal N-formyl-L-methionyl-[peptide] + H2O = N-terminal L-methionyl-[peptide] + formate</text>
        <dbReference type="Rhea" id="RHEA:24420"/>
        <dbReference type="Rhea" id="RHEA-COMP:10639"/>
        <dbReference type="Rhea" id="RHEA-COMP:10640"/>
        <dbReference type="ChEBI" id="CHEBI:15377"/>
        <dbReference type="ChEBI" id="CHEBI:15740"/>
        <dbReference type="ChEBI" id="CHEBI:49298"/>
        <dbReference type="ChEBI" id="CHEBI:64731"/>
        <dbReference type="EC" id="3.5.1.88"/>
    </reaction>
</comment>
<dbReference type="PRINTS" id="PR01576">
    <property type="entry name" value="PDEFORMYLASE"/>
</dbReference>
<dbReference type="Pfam" id="PF01327">
    <property type="entry name" value="Pep_deformylase"/>
    <property type="match status" value="1"/>
</dbReference>
<dbReference type="EC" id="3.5.1.88" evidence="4"/>
<organism evidence="5 6">
    <name type="scientific">Porphyromonas levii</name>
    <dbReference type="NCBI Taxonomy" id="28114"/>
    <lineage>
        <taxon>Bacteria</taxon>
        <taxon>Pseudomonadati</taxon>
        <taxon>Bacteroidota</taxon>
        <taxon>Bacteroidia</taxon>
        <taxon>Bacteroidales</taxon>
        <taxon>Porphyromonadaceae</taxon>
        <taxon>Porphyromonas</taxon>
    </lineage>
</organism>
<evidence type="ECO:0000313" key="5">
    <source>
        <dbReference type="EMBL" id="TFH97179.1"/>
    </source>
</evidence>
<dbReference type="PANTHER" id="PTHR10458:SF22">
    <property type="entry name" value="PEPTIDE DEFORMYLASE"/>
    <property type="match status" value="1"/>
</dbReference>
<keyword evidence="4" id="KW-0648">Protein biosynthesis</keyword>
<dbReference type="NCBIfam" id="TIGR00079">
    <property type="entry name" value="pept_deformyl"/>
    <property type="match status" value="1"/>
</dbReference>
<comment type="function">
    <text evidence="4">Removes the formyl group from the N-terminal Met of newly synthesized proteins. Requires at least a dipeptide for an efficient rate of reaction. N-terminal L-methionine is a prerequisite for activity but the enzyme has broad specificity at other positions.</text>
</comment>
<dbReference type="HAMAP" id="MF_00163">
    <property type="entry name" value="Pep_deformylase"/>
    <property type="match status" value="1"/>
</dbReference>
<gene>
    <name evidence="4 5" type="primary">def</name>
    <name evidence="5" type="ORF">E4P47_00885</name>
</gene>
<keyword evidence="6" id="KW-1185">Reference proteome</keyword>
<feature type="active site" evidence="4">
    <location>
        <position position="141"/>
    </location>
</feature>
<name>A0A4Y8WS44_9PORP</name>
<dbReference type="NCBIfam" id="NF001159">
    <property type="entry name" value="PRK00150.1-3"/>
    <property type="match status" value="1"/>
</dbReference>
<reference evidence="5 6" key="1">
    <citation type="submission" date="2019-03" db="EMBL/GenBank/DDBJ databases">
        <title>Porphyromonas levii Isolated from the Uterus of Dairy Cows.</title>
        <authorList>
            <person name="Francis A.M."/>
        </authorList>
    </citation>
    <scope>NUCLEOTIDE SEQUENCE [LARGE SCALE GENOMIC DNA]</scope>
    <source>
        <strain evidence="5 6">AF5678</strain>
    </source>
</reference>
<dbReference type="InterPro" id="IPR023635">
    <property type="entry name" value="Peptide_deformylase"/>
</dbReference>
<dbReference type="OrthoDB" id="9784988at2"/>
<dbReference type="RefSeq" id="WP_018358569.1">
    <property type="nucleotide sequence ID" value="NZ_CP197400.1"/>
</dbReference>
<comment type="caution">
    <text evidence="5">The sequence shown here is derived from an EMBL/GenBank/DDBJ whole genome shotgun (WGS) entry which is preliminary data.</text>
</comment>
<keyword evidence="2 4" id="KW-0479">Metal-binding</keyword>
<evidence type="ECO:0000256" key="2">
    <source>
        <dbReference type="ARBA" id="ARBA00022723"/>
    </source>
</evidence>
<dbReference type="PANTHER" id="PTHR10458">
    <property type="entry name" value="PEPTIDE DEFORMYLASE"/>
    <property type="match status" value="1"/>
</dbReference>